<proteinExistence type="predicted"/>
<dbReference type="AlphaFoldDB" id="A0A174GRV9"/>
<dbReference type="Proteomes" id="UP000095558">
    <property type="component" value="Unassembled WGS sequence"/>
</dbReference>
<gene>
    <name evidence="2" type="ORF">ERS852470_02918</name>
</gene>
<reference evidence="2 3" key="1">
    <citation type="submission" date="2015-09" db="EMBL/GenBank/DDBJ databases">
        <authorList>
            <consortium name="Pathogen Informatics"/>
        </authorList>
    </citation>
    <scope>NUCLEOTIDE SEQUENCE [LARGE SCALE GENOMIC DNA]</scope>
    <source>
        <strain evidence="2 3">2789STDY5834855</strain>
    </source>
</reference>
<dbReference type="GeneID" id="83012157"/>
<name>A0A174GRV9_9CLOT</name>
<dbReference type="RefSeq" id="WP_042398877.1">
    <property type="nucleotide sequence ID" value="NZ_CYZV01000036.1"/>
</dbReference>
<dbReference type="Pfam" id="PF12687">
    <property type="entry name" value="DUF3801"/>
    <property type="match status" value="1"/>
</dbReference>
<dbReference type="InterPro" id="IPR024234">
    <property type="entry name" value="DUF3801"/>
</dbReference>
<evidence type="ECO:0000313" key="2">
    <source>
        <dbReference type="EMBL" id="CUO63756.1"/>
    </source>
</evidence>
<protein>
    <submittedName>
        <fullName evidence="2">Putative ATPase of the AAA superfamily</fullName>
    </submittedName>
</protein>
<evidence type="ECO:0000256" key="1">
    <source>
        <dbReference type="SAM" id="MobiDB-lite"/>
    </source>
</evidence>
<feature type="region of interest" description="Disordered" evidence="1">
    <location>
        <begin position="140"/>
        <end position="160"/>
    </location>
</feature>
<organism evidence="2 3">
    <name type="scientific">Clostridium disporicum</name>
    <dbReference type="NCBI Taxonomy" id="84024"/>
    <lineage>
        <taxon>Bacteria</taxon>
        <taxon>Bacillati</taxon>
        <taxon>Bacillota</taxon>
        <taxon>Clostridia</taxon>
        <taxon>Eubacteriales</taxon>
        <taxon>Clostridiaceae</taxon>
        <taxon>Clostridium</taxon>
    </lineage>
</organism>
<evidence type="ECO:0000313" key="3">
    <source>
        <dbReference type="Proteomes" id="UP000095558"/>
    </source>
</evidence>
<sequence length="160" mass="18405">MLGDEVGNKAIGVTVKASQITAKLVLEVIRSIANDKYKVVNGKQSLKELNKKGKALENVNIDKADLKAIQRQLKKDGIDFAIKKDSYNEVFNLYFKGQDISQIEKIFKDYASKNFKDFKRDERKEVKEVVKEAKVKAEEHNKEVELNKNEKQFVKDRGDR</sequence>
<accession>A0A174GRV9</accession>
<dbReference type="OrthoDB" id="9811478at2"/>
<dbReference type="EMBL" id="CYZV01000036">
    <property type="protein sequence ID" value="CUO63756.1"/>
    <property type="molecule type" value="Genomic_DNA"/>
</dbReference>